<evidence type="ECO:0000313" key="4">
    <source>
        <dbReference type="Proteomes" id="UP000298030"/>
    </source>
</evidence>
<dbReference type="SMART" id="SM00128">
    <property type="entry name" value="IPPc"/>
    <property type="match status" value="1"/>
</dbReference>
<dbReference type="InterPro" id="IPR036691">
    <property type="entry name" value="Endo/exonu/phosph_ase_sf"/>
</dbReference>
<dbReference type="EMBL" id="QPFP01000047">
    <property type="protein sequence ID" value="TEB26538.1"/>
    <property type="molecule type" value="Genomic_DNA"/>
</dbReference>
<accession>A0A4Y7SY26</accession>
<gene>
    <name evidence="3" type="ORF">FA13DRAFT_1635843</name>
</gene>
<keyword evidence="1" id="KW-1133">Transmembrane helix</keyword>
<feature type="domain" description="Inositol polyphosphate-related phosphatase" evidence="2">
    <location>
        <begin position="13"/>
        <end position="354"/>
    </location>
</feature>
<dbReference type="SUPFAM" id="SSF56219">
    <property type="entry name" value="DNase I-like"/>
    <property type="match status" value="1"/>
</dbReference>
<keyword evidence="1" id="KW-0472">Membrane</keyword>
<evidence type="ECO:0000259" key="2">
    <source>
        <dbReference type="SMART" id="SM00128"/>
    </source>
</evidence>
<dbReference type="InterPro" id="IPR046985">
    <property type="entry name" value="IP5"/>
</dbReference>
<dbReference type="Pfam" id="PF22669">
    <property type="entry name" value="Exo_endo_phos2"/>
    <property type="match status" value="1"/>
</dbReference>
<keyword evidence="1" id="KW-0812">Transmembrane</keyword>
<evidence type="ECO:0000313" key="3">
    <source>
        <dbReference type="EMBL" id="TEB26538.1"/>
    </source>
</evidence>
<dbReference type="InterPro" id="IPR000300">
    <property type="entry name" value="IPPc"/>
</dbReference>
<dbReference type="AlphaFoldDB" id="A0A4Y7SY26"/>
<proteinExistence type="predicted"/>
<organism evidence="3 4">
    <name type="scientific">Coprinellus micaceus</name>
    <name type="common">Glistening ink-cap mushroom</name>
    <name type="synonym">Coprinus micaceus</name>
    <dbReference type="NCBI Taxonomy" id="71717"/>
    <lineage>
        <taxon>Eukaryota</taxon>
        <taxon>Fungi</taxon>
        <taxon>Dikarya</taxon>
        <taxon>Basidiomycota</taxon>
        <taxon>Agaricomycotina</taxon>
        <taxon>Agaricomycetes</taxon>
        <taxon>Agaricomycetidae</taxon>
        <taxon>Agaricales</taxon>
        <taxon>Agaricineae</taxon>
        <taxon>Psathyrellaceae</taxon>
        <taxon>Coprinellus</taxon>
    </lineage>
</organism>
<dbReference type="STRING" id="71717.A0A4Y7SY26"/>
<sequence length="437" mass="48093">MVNESQNRTKDTSGLLVQIATYNTNLQGVLGLPQDLVDWLAPTLQVSNFLSGGARVPDIVAVGFQELLPLHLGLAGLSKPILDNRHALILSQIERHAPNKEKYSLVAKIANVGVAILVYARDDGVARRISDVQATWTGSGPAFMGNKGAVGIRFRVANEDGGGGGETFTFVDCHLTAHDHNVKARIDDWKHIVSSLLFAPSSGSQPSTLYDSTHLFVLGDMNFRLELPSSHPLYDSIHTPRFSETISDELTRKELRDYDQLTVEKRKGNIFVGLHEGDFWRFKCSYKCKVGTVDQYSTKRIPSWTDRILYATHTDTPEQSSIKNLLYTSVPSYTTSDHKPIVSLLLLPPPSPVPSTGAAQIIPKLPLPSSYHPIPDPNAHLKRYIGRTLDRFIGVIWWIFTLLGAGSGLFGFINFIVGLGAFTWWKGSPNGPPTNGV</sequence>
<feature type="transmembrane region" description="Helical" evidence="1">
    <location>
        <begin position="392"/>
        <end position="425"/>
    </location>
</feature>
<dbReference type="GO" id="GO:0046856">
    <property type="term" value="P:phosphatidylinositol dephosphorylation"/>
    <property type="evidence" value="ECO:0007669"/>
    <property type="project" value="InterPro"/>
</dbReference>
<dbReference type="Proteomes" id="UP000298030">
    <property type="component" value="Unassembled WGS sequence"/>
</dbReference>
<reference evidence="3 4" key="1">
    <citation type="journal article" date="2019" name="Nat. Ecol. Evol.">
        <title>Megaphylogeny resolves global patterns of mushroom evolution.</title>
        <authorList>
            <person name="Varga T."/>
            <person name="Krizsan K."/>
            <person name="Foldi C."/>
            <person name="Dima B."/>
            <person name="Sanchez-Garcia M."/>
            <person name="Sanchez-Ramirez S."/>
            <person name="Szollosi G.J."/>
            <person name="Szarkandi J.G."/>
            <person name="Papp V."/>
            <person name="Albert L."/>
            <person name="Andreopoulos W."/>
            <person name="Angelini C."/>
            <person name="Antonin V."/>
            <person name="Barry K.W."/>
            <person name="Bougher N.L."/>
            <person name="Buchanan P."/>
            <person name="Buyck B."/>
            <person name="Bense V."/>
            <person name="Catcheside P."/>
            <person name="Chovatia M."/>
            <person name="Cooper J."/>
            <person name="Damon W."/>
            <person name="Desjardin D."/>
            <person name="Finy P."/>
            <person name="Geml J."/>
            <person name="Haridas S."/>
            <person name="Hughes K."/>
            <person name="Justo A."/>
            <person name="Karasinski D."/>
            <person name="Kautmanova I."/>
            <person name="Kiss B."/>
            <person name="Kocsube S."/>
            <person name="Kotiranta H."/>
            <person name="LaButti K.M."/>
            <person name="Lechner B.E."/>
            <person name="Liimatainen K."/>
            <person name="Lipzen A."/>
            <person name="Lukacs Z."/>
            <person name="Mihaltcheva S."/>
            <person name="Morgado L.N."/>
            <person name="Niskanen T."/>
            <person name="Noordeloos M.E."/>
            <person name="Ohm R.A."/>
            <person name="Ortiz-Santana B."/>
            <person name="Ovrebo C."/>
            <person name="Racz N."/>
            <person name="Riley R."/>
            <person name="Savchenko A."/>
            <person name="Shiryaev A."/>
            <person name="Soop K."/>
            <person name="Spirin V."/>
            <person name="Szebenyi C."/>
            <person name="Tomsovsky M."/>
            <person name="Tulloss R.E."/>
            <person name="Uehling J."/>
            <person name="Grigoriev I.V."/>
            <person name="Vagvolgyi C."/>
            <person name="Papp T."/>
            <person name="Martin F.M."/>
            <person name="Miettinen O."/>
            <person name="Hibbett D.S."/>
            <person name="Nagy L.G."/>
        </authorList>
    </citation>
    <scope>NUCLEOTIDE SEQUENCE [LARGE SCALE GENOMIC DNA]</scope>
    <source>
        <strain evidence="3 4">FP101781</strain>
    </source>
</reference>
<dbReference type="PANTHER" id="PTHR11200">
    <property type="entry name" value="INOSITOL 5-PHOSPHATASE"/>
    <property type="match status" value="1"/>
</dbReference>
<name>A0A4Y7SY26_COPMI</name>
<evidence type="ECO:0000256" key="1">
    <source>
        <dbReference type="SAM" id="Phobius"/>
    </source>
</evidence>
<comment type="caution">
    <text evidence="3">The sequence shown here is derived from an EMBL/GenBank/DDBJ whole genome shotgun (WGS) entry which is preliminary data.</text>
</comment>
<dbReference type="OrthoDB" id="62798at2759"/>
<protein>
    <submittedName>
        <fullName evidence="3">DNase I-like protein</fullName>
    </submittedName>
</protein>
<dbReference type="PANTHER" id="PTHR11200:SF286">
    <property type="entry name" value="5-PHOSPHATASE, PUTATIVE (AFU_ORTHOLOGUE AFUA_5G07600)-RELATED"/>
    <property type="match status" value="1"/>
</dbReference>
<dbReference type="Gene3D" id="3.60.10.10">
    <property type="entry name" value="Endonuclease/exonuclease/phosphatase"/>
    <property type="match status" value="1"/>
</dbReference>
<keyword evidence="4" id="KW-1185">Reference proteome</keyword>
<dbReference type="GO" id="GO:0004439">
    <property type="term" value="F:phosphatidylinositol-4,5-bisphosphate 5-phosphatase activity"/>
    <property type="evidence" value="ECO:0007669"/>
    <property type="project" value="TreeGrafter"/>
</dbReference>